<dbReference type="OrthoDB" id="981470at2"/>
<organism evidence="1 2">
    <name type="scientific">Chryseolinea serpens</name>
    <dbReference type="NCBI Taxonomy" id="947013"/>
    <lineage>
        <taxon>Bacteria</taxon>
        <taxon>Pseudomonadati</taxon>
        <taxon>Bacteroidota</taxon>
        <taxon>Cytophagia</taxon>
        <taxon>Cytophagales</taxon>
        <taxon>Fulvivirgaceae</taxon>
        <taxon>Chryseolinea</taxon>
    </lineage>
</organism>
<sequence length="83" mass="9857">MILKFIFSKLSLESQVKYLKKKGVALGTRVKDGRKIYIYMLRDLFVEVIYQNDNADQKAEKLSMLRGLKNLNEYLENEFRTTF</sequence>
<evidence type="ECO:0000313" key="1">
    <source>
        <dbReference type="EMBL" id="SHG88916.1"/>
    </source>
</evidence>
<reference evidence="1 2" key="1">
    <citation type="submission" date="2016-11" db="EMBL/GenBank/DDBJ databases">
        <authorList>
            <person name="Jaros S."/>
            <person name="Januszkiewicz K."/>
            <person name="Wedrychowicz H."/>
        </authorList>
    </citation>
    <scope>NUCLEOTIDE SEQUENCE [LARGE SCALE GENOMIC DNA]</scope>
    <source>
        <strain evidence="1 2">DSM 24574</strain>
    </source>
</reference>
<dbReference type="EMBL" id="FQWQ01000001">
    <property type="protein sequence ID" value="SHG88916.1"/>
    <property type="molecule type" value="Genomic_DNA"/>
</dbReference>
<keyword evidence="2" id="KW-1185">Reference proteome</keyword>
<proteinExistence type="predicted"/>
<dbReference type="RefSeq" id="WP_073133836.1">
    <property type="nucleotide sequence ID" value="NZ_FQWQ01000001.1"/>
</dbReference>
<dbReference type="Proteomes" id="UP000184212">
    <property type="component" value="Unassembled WGS sequence"/>
</dbReference>
<name>A0A1M5NH51_9BACT</name>
<evidence type="ECO:0000313" key="2">
    <source>
        <dbReference type="Proteomes" id="UP000184212"/>
    </source>
</evidence>
<dbReference type="AlphaFoldDB" id="A0A1M5NH51"/>
<gene>
    <name evidence="1" type="ORF">SAMN04488109_2342</name>
</gene>
<protein>
    <submittedName>
        <fullName evidence="1">Uncharacterized protein</fullName>
    </submittedName>
</protein>
<accession>A0A1M5NH51</accession>